<sequence>MSNLYIEPLSYVEHSRHGESFNSSSDLFHFQQSEHPNPVNPASLFPRDASSLGRKREQVTESGPRMLNILVAEDNVTNQLVITKMLERLGHMVTIAENGKEALSKAQSSHYDLIFMDIQMPEMDGVEAVRQMRLQLPADRIPIIVAVTANALMGDREHCLTAGMDDYLTKPLKTSMLSEVIKRYFGEDE</sequence>
<keyword evidence="2" id="KW-0902">Two-component regulatory system</keyword>
<name>A0A4P8XL69_9BACL</name>
<dbReference type="InterPro" id="IPR001789">
    <property type="entry name" value="Sig_transdc_resp-reg_receiver"/>
</dbReference>
<keyword evidence="1 3" id="KW-0597">Phosphoprotein</keyword>
<feature type="region of interest" description="Disordered" evidence="4">
    <location>
        <begin position="30"/>
        <end position="57"/>
    </location>
</feature>
<dbReference type="SMART" id="SM00448">
    <property type="entry name" value="REC"/>
    <property type="match status" value="1"/>
</dbReference>
<feature type="domain" description="Response regulatory" evidence="5">
    <location>
        <begin position="68"/>
        <end position="185"/>
    </location>
</feature>
<dbReference type="OrthoDB" id="9790669at2"/>
<evidence type="ECO:0000256" key="4">
    <source>
        <dbReference type="SAM" id="MobiDB-lite"/>
    </source>
</evidence>
<protein>
    <submittedName>
        <fullName evidence="6">Multi-sensor hybrid histidine kinase</fullName>
    </submittedName>
</protein>
<dbReference type="GO" id="GO:0016301">
    <property type="term" value="F:kinase activity"/>
    <property type="evidence" value="ECO:0007669"/>
    <property type="project" value="UniProtKB-KW"/>
</dbReference>
<evidence type="ECO:0000259" key="5">
    <source>
        <dbReference type="PROSITE" id="PS50110"/>
    </source>
</evidence>
<dbReference type="AlphaFoldDB" id="A0A4P8XL69"/>
<proteinExistence type="predicted"/>
<dbReference type="PANTHER" id="PTHR45339:SF1">
    <property type="entry name" value="HYBRID SIGNAL TRANSDUCTION HISTIDINE KINASE J"/>
    <property type="match status" value="1"/>
</dbReference>
<feature type="modified residue" description="4-aspartylphosphate" evidence="3">
    <location>
        <position position="117"/>
    </location>
</feature>
<dbReference type="RefSeq" id="WP_138225972.1">
    <property type="nucleotide sequence ID" value="NZ_CP040396.1"/>
</dbReference>
<dbReference type="GO" id="GO:0000160">
    <property type="term" value="P:phosphorelay signal transduction system"/>
    <property type="evidence" value="ECO:0007669"/>
    <property type="project" value="UniProtKB-KW"/>
</dbReference>
<dbReference type="Gene3D" id="3.40.50.2300">
    <property type="match status" value="1"/>
</dbReference>
<reference evidence="6 7" key="1">
    <citation type="submission" date="2019-05" db="EMBL/GenBank/DDBJ databases">
        <authorList>
            <person name="Chen C."/>
        </authorList>
    </citation>
    <scope>NUCLEOTIDE SEQUENCE [LARGE SCALE GENOMIC DNA]</scope>
    <source>
        <strain evidence="6 7">HB172198</strain>
    </source>
</reference>
<dbReference type="PROSITE" id="PS50110">
    <property type="entry name" value="RESPONSE_REGULATORY"/>
    <property type="match status" value="1"/>
</dbReference>
<accession>A0A4P8XL69</accession>
<evidence type="ECO:0000313" key="6">
    <source>
        <dbReference type="EMBL" id="QCT03035.1"/>
    </source>
</evidence>
<dbReference type="Pfam" id="PF00072">
    <property type="entry name" value="Response_reg"/>
    <property type="match status" value="1"/>
</dbReference>
<dbReference type="CDD" id="cd17546">
    <property type="entry name" value="REC_hyHK_CKI1_RcsC-like"/>
    <property type="match status" value="1"/>
</dbReference>
<gene>
    <name evidence="6" type="ORF">E6C60_2323</name>
</gene>
<keyword evidence="6" id="KW-0808">Transferase</keyword>
<evidence type="ECO:0000256" key="2">
    <source>
        <dbReference type="ARBA" id="ARBA00023012"/>
    </source>
</evidence>
<dbReference type="KEGG" id="palo:E6C60_2323"/>
<dbReference type="EMBL" id="CP040396">
    <property type="protein sequence ID" value="QCT03035.1"/>
    <property type="molecule type" value="Genomic_DNA"/>
</dbReference>
<evidence type="ECO:0000313" key="7">
    <source>
        <dbReference type="Proteomes" id="UP000300879"/>
    </source>
</evidence>
<evidence type="ECO:0000256" key="3">
    <source>
        <dbReference type="PROSITE-ProRule" id="PRU00169"/>
    </source>
</evidence>
<dbReference type="InterPro" id="IPR011006">
    <property type="entry name" value="CheY-like_superfamily"/>
</dbReference>
<dbReference type="PANTHER" id="PTHR45339">
    <property type="entry name" value="HYBRID SIGNAL TRANSDUCTION HISTIDINE KINASE J"/>
    <property type="match status" value="1"/>
</dbReference>
<dbReference type="Proteomes" id="UP000300879">
    <property type="component" value="Chromosome"/>
</dbReference>
<keyword evidence="7" id="KW-1185">Reference proteome</keyword>
<organism evidence="6 7">
    <name type="scientific">Paenibacillus algicola</name>
    <dbReference type="NCBI Taxonomy" id="2565926"/>
    <lineage>
        <taxon>Bacteria</taxon>
        <taxon>Bacillati</taxon>
        <taxon>Bacillota</taxon>
        <taxon>Bacilli</taxon>
        <taxon>Bacillales</taxon>
        <taxon>Paenibacillaceae</taxon>
        <taxon>Paenibacillus</taxon>
    </lineage>
</organism>
<evidence type="ECO:0000256" key="1">
    <source>
        <dbReference type="ARBA" id="ARBA00022553"/>
    </source>
</evidence>
<keyword evidence="6" id="KW-0418">Kinase</keyword>
<dbReference type="SUPFAM" id="SSF52172">
    <property type="entry name" value="CheY-like"/>
    <property type="match status" value="1"/>
</dbReference>